<sequence>MRSLGELLPTIGSGTKESSRKGYGRLLLVAILLLTIYLLVLWAPLEGSGGIGLMELGVLALWCLGGLLTLGFLALAGRKSS</sequence>
<name>A0A5C8ZMC3_9GAMM</name>
<keyword evidence="1" id="KW-0812">Transmembrane</keyword>
<protein>
    <submittedName>
        <fullName evidence="2">Uncharacterized protein</fullName>
    </submittedName>
</protein>
<keyword evidence="1" id="KW-1133">Transmembrane helix</keyword>
<dbReference type="EMBL" id="VRYZ01000008">
    <property type="protein sequence ID" value="TXS89623.1"/>
    <property type="molecule type" value="Genomic_DNA"/>
</dbReference>
<accession>A0A5C8ZMC3</accession>
<proteinExistence type="predicted"/>
<evidence type="ECO:0000313" key="3">
    <source>
        <dbReference type="Proteomes" id="UP000321933"/>
    </source>
</evidence>
<gene>
    <name evidence="2" type="ORF">FVW59_16530</name>
</gene>
<evidence type="ECO:0000313" key="2">
    <source>
        <dbReference type="EMBL" id="TXS89623.1"/>
    </source>
</evidence>
<keyword evidence="3" id="KW-1185">Reference proteome</keyword>
<comment type="caution">
    <text evidence="2">The sequence shown here is derived from an EMBL/GenBank/DDBJ whole genome shotgun (WGS) entry which is preliminary data.</text>
</comment>
<dbReference type="Proteomes" id="UP000321933">
    <property type="component" value="Unassembled WGS sequence"/>
</dbReference>
<organism evidence="2 3">
    <name type="scientific">Parahaliea aestuarii</name>
    <dbReference type="NCBI Taxonomy" id="1852021"/>
    <lineage>
        <taxon>Bacteria</taxon>
        <taxon>Pseudomonadati</taxon>
        <taxon>Pseudomonadota</taxon>
        <taxon>Gammaproteobacteria</taxon>
        <taxon>Cellvibrionales</taxon>
        <taxon>Halieaceae</taxon>
        <taxon>Parahaliea</taxon>
    </lineage>
</organism>
<reference evidence="2 3" key="1">
    <citation type="submission" date="2019-08" db="EMBL/GenBank/DDBJ databases">
        <title>Parahaliea maris sp. nov., isolated from the surface seawater.</title>
        <authorList>
            <person name="Liu Y."/>
        </authorList>
    </citation>
    <scope>NUCLEOTIDE SEQUENCE [LARGE SCALE GENOMIC DNA]</scope>
    <source>
        <strain evidence="2 3">S2-26</strain>
    </source>
</reference>
<evidence type="ECO:0000256" key="1">
    <source>
        <dbReference type="SAM" id="Phobius"/>
    </source>
</evidence>
<feature type="transmembrane region" description="Helical" evidence="1">
    <location>
        <begin position="26"/>
        <end position="45"/>
    </location>
</feature>
<dbReference type="RefSeq" id="WP_148065481.1">
    <property type="nucleotide sequence ID" value="NZ_VRYZ01000008.1"/>
</dbReference>
<dbReference type="AlphaFoldDB" id="A0A5C8ZMC3"/>
<feature type="transmembrane region" description="Helical" evidence="1">
    <location>
        <begin position="51"/>
        <end position="76"/>
    </location>
</feature>
<keyword evidence="1" id="KW-0472">Membrane</keyword>